<evidence type="ECO:0000256" key="6">
    <source>
        <dbReference type="ARBA" id="ARBA00023136"/>
    </source>
</evidence>
<feature type="domain" description="DOMON" evidence="9">
    <location>
        <begin position="31"/>
        <end position="148"/>
    </location>
</feature>
<dbReference type="Gene3D" id="1.20.120.1770">
    <property type="match status" value="1"/>
</dbReference>
<dbReference type="Pfam" id="PF16010">
    <property type="entry name" value="CDH-cyt"/>
    <property type="match status" value="1"/>
</dbReference>
<keyword evidence="8" id="KW-0732">Signal</keyword>
<evidence type="ECO:0000256" key="4">
    <source>
        <dbReference type="ARBA" id="ARBA00022982"/>
    </source>
</evidence>
<dbReference type="Proteomes" id="UP000807306">
    <property type="component" value="Unassembled WGS sequence"/>
</dbReference>
<feature type="transmembrane region" description="Helical" evidence="7">
    <location>
        <begin position="364"/>
        <end position="387"/>
    </location>
</feature>
<evidence type="ECO:0000256" key="2">
    <source>
        <dbReference type="ARBA" id="ARBA00022448"/>
    </source>
</evidence>
<dbReference type="Gene3D" id="2.60.40.1210">
    <property type="entry name" value="Cellobiose dehydrogenase, cytochrome domain"/>
    <property type="match status" value="1"/>
</dbReference>
<dbReference type="EMBL" id="MU157828">
    <property type="protein sequence ID" value="KAF9533399.1"/>
    <property type="molecule type" value="Genomic_DNA"/>
</dbReference>
<dbReference type="SMART" id="SM00665">
    <property type="entry name" value="B561"/>
    <property type="match status" value="1"/>
</dbReference>
<dbReference type="SUPFAM" id="SSF49344">
    <property type="entry name" value="CBD9-like"/>
    <property type="match status" value="1"/>
</dbReference>
<keyword evidence="11" id="KW-1185">Reference proteome</keyword>
<evidence type="ECO:0000259" key="9">
    <source>
        <dbReference type="PROSITE" id="PS50836"/>
    </source>
</evidence>
<proteinExistence type="predicted"/>
<gene>
    <name evidence="10" type="ORF">CPB83DRAFT_845199</name>
</gene>
<protein>
    <recommendedName>
        <fullName evidence="9">DOMON domain-containing protein</fullName>
    </recommendedName>
</protein>
<keyword evidence="6 7" id="KW-0472">Membrane</keyword>
<dbReference type="InterPro" id="IPR005018">
    <property type="entry name" value="DOMON_domain"/>
</dbReference>
<keyword evidence="5 7" id="KW-1133">Transmembrane helix</keyword>
<evidence type="ECO:0000313" key="11">
    <source>
        <dbReference type="Proteomes" id="UP000807306"/>
    </source>
</evidence>
<dbReference type="PANTHER" id="PTHR47797">
    <property type="entry name" value="DEHYDROGENASE, PUTATIVE (AFU_ORTHOLOGUE AFUA_8G05805)-RELATED"/>
    <property type="match status" value="1"/>
</dbReference>
<feature type="transmembrane region" description="Helical" evidence="7">
    <location>
        <begin position="253"/>
        <end position="273"/>
    </location>
</feature>
<comment type="caution">
    <text evidence="10">The sequence shown here is derived from an EMBL/GenBank/DDBJ whole genome shotgun (WGS) entry which is preliminary data.</text>
</comment>
<evidence type="ECO:0000256" key="1">
    <source>
        <dbReference type="ARBA" id="ARBA00004370"/>
    </source>
</evidence>
<keyword evidence="4" id="KW-0249">Electron transport</keyword>
<sequence length="421" mass="46698">MRLSYLHALLGCFLRLQSIPSSWALKGEYVCRTAVCVVATVENDVVTYEVTPRVPQLGWVAVGFGEHMAGTHSVILWKNADGTTTLSQRYADGYSEPKLVDSPPRLAKLVEPKHLLPTSASSTTFAFQVSANSNSSNATPENHIFAFSEIPPKDKSPSASISRHQQTGYMSFNFAKDFVAPKASSGSHSTGQGHASTHENYGLKYSRMEKLIILHALLVSFGFLVLLPAGSLIGRYGRVYTPRWFKLHWTTNFGIAGPVITLGALLGPAVVWSKQSFRTHLANGHERFGVVLLLVYYAQVYLGRYIHARRNQLAKQGPIKAPHPPLNILHIVLGVSIIGLSFFQVRSGLQWWEALTGRGAITPWAWPLWHIWGLVFFVAYFVGYAFLPRQLRMEREAAYAPVPEADGPLDERRLLGEDNDA</sequence>
<dbReference type="GO" id="GO:0016020">
    <property type="term" value="C:membrane"/>
    <property type="evidence" value="ECO:0007669"/>
    <property type="project" value="UniProtKB-SubCell"/>
</dbReference>
<dbReference type="InterPro" id="IPR015920">
    <property type="entry name" value="Cellobiose_DH-like_cyt"/>
</dbReference>
<feature type="signal peptide" evidence="8">
    <location>
        <begin position="1"/>
        <end position="24"/>
    </location>
</feature>
<keyword evidence="2" id="KW-0813">Transport</keyword>
<dbReference type="AlphaFoldDB" id="A0A9P6EQW0"/>
<feature type="transmembrane region" description="Helical" evidence="7">
    <location>
        <begin position="288"/>
        <end position="306"/>
    </location>
</feature>
<evidence type="ECO:0000313" key="10">
    <source>
        <dbReference type="EMBL" id="KAF9533399.1"/>
    </source>
</evidence>
<comment type="subcellular location">
    <subcellularLocation>
        <location evidence="1">Membrane</location>
    </subcellularLocation>
</comment>
<feature type="chain" id="PRO_5040221696" description="DOMON domain-containing protein" evidence="8">
    <location>
        <begin position="25"/>
        <end position="421"/>
    </location>
</feature>
<keyword evidence="3 7" id="KW-0812">Transmembrane</keyword>
<name>A0A9P6EQW0_9AGAR</name>
<dbReference type="PROSITE" id="PS50836">
    <property type="entry name" value="DOMON"/>
    <property type="match status" value="1"/>
</dbReference>
<evidence type="ECO:0000256" key="8">
    <source>
        <dbReference type="SAM" id="SignalP"/>
    </source>
</evidence>
<dbReference type="InterPro" id="IPR006593">
    <property type="entry name" value="Cyt_b561/ferric_Rdtase_TM"/>
</dbReference>
<feature type="transmembrane region" description="Helical" evidence="7">
    <location>
        <begin position="212"/>
        <end position="233"/>
    </location>
</feature>
<dbReference type="CDD" id="cd08760">
    <property type="entry name" value="Cyt_b561_FRRS1_like"/>
    <property type="match status" value="1"/>
</dbReference>
<dbReference type="PANTHER" id="PTHR47797:SF3">
    <property type="entry name" value="CYTOCHROME B561 DOMAIN-CONTAINING PROTEIN"/>
    <property type="match status" value="1"/>
</dbReference>
<reference evidence="10" key="1">
    <citation type="submission" date="2020-11" db="EMBL/GenBank/DDBJ databases">
        <authorList>
            <consortium name="DOE Joint Genome Institute"/>
            <person name="Ahrendt S."/>
            <person name="Riley R."/>
            <person name="Andreopoulos W."/>
            <person name="Labutti K."/>
            <person name="Pangilinan J."/>
            <person name="Ruiz-Duenas F.J."/>
            <person name="Barrasa J.M."/>
            <person name="Sanchez-Garcia M."/>
            <person name="Camarero S."/>
            <person name="Miyauchi S."/>
            <person name="Serrano A."/>
            <person name="Linde D."/>
            <person name="Babiker R."/>
            <person name="Drula E."/>
            <person name="Ayuso-Fernandez I."/>
            <person name="Pacheco R."/>
            <person name="Padilla G."/>
            <person name="Ferreira P."/>
            <person name="Barriuso J."/>
            <person name="Kellner H."/>
            <person name="Castanera R."/>
            <person name="Alfaro M."/>
            <person name="Ramirez L."/>
            <person name="Pisabarro A.G."/>
            <person name="Kuo A."/>
            <person name="Tritt A."/>
            <person name="Lipzen A."/>
            <person name="He G."/>
            <person name="Yan M."/>
            <person name="Ng V."/>
            <person name="Cullen D."/>
            <person name="Martin F."/>
            <person name="Rosso M.-N."/>
            <person name="Henrissat B."/>
            <person name="Hibbett D."/>
            <person name="Martinez A.T."/>
            <person name="Grigoriev I.V."/>
        </authorList>
    </citation>
    <scope>NUCLEOTIDE SEQUENCE</scope>
    <source>
        <strain evidence="10">CBS 506.95</strain>
    </source>
</reference>
<evidence type="ECO:0000256" key="7">
    <source>
        <dbReference type="SAM" id="Phobius"/>
    </source>
</evidence>
<dbReference type="CDD" id="cd09630">
    <property type="entry name" value="CDH_like_cytochrome"/>
    <property type="match status" value="1"/>
</dbReference>
<accession>A0A9P6EQW0</accession>
<feature type="transmembrane region" description="Helical" evidence="7">
    <location>
        <begin position="326"/>
        <end position="344"/>
    </location>
</feature>
<evidence type="ECO:0000256" key="3">
    <source>
        <dbReference type="ARBA" id="ARBA00022692"/>
    </source>
</evidence>
<dbReference type="SMART" id="SM00664">
    <property type="entry name" value="DoH"/>
    <property type="match status" value="1"/>
</dbReference>
<evidence type="ECO:0000256" key="5">
    <source>
        <dbReference type="ARBA" id="ARBA00022989"/>
    </source>
</evidence>
<dbReference type="OrthoDB" id="19261at2759"/>
<organism evidence="10 11">
    <name type="scientific">Crepidotus variabilis</name>
    <dbReference type="NCBI Taxonomy" id="179855"/>
    <lineage>
        <taxon>Eukaryota</taxon>
        <taxon>Fungi</taxon>
        <taxon>Dikarya</taxon>
        <taxon>Basidiomycota</taxon>
        <taxon>Agaricomycotina</taxon>
        <taxon>Agaricomycetes</taxon>
        <taxon>Agaricomycetidae</taxon>
        <taxon>Agaricales</taxon>
        <taxon>Agaricineae</taxon>
        <taxon>Crepidotaceae</taxon>
        <taxon>Crepidotus</taxon>
    </lineage>
</organism>